<organism evidence="1 2">
    <name type="scientific">Popillia japonica</name>
    <name type="common">Japanese beetle</name>
    <dbReference type="NCBI Taxonomy" id="7064"/>
    <lineage>
        <taxon>Eukaryota</taxon>
        <taxon>Metazoa</taxon>
        <taxon>Ecdysozoa</taxon>
        <taxon>Arthropoda</taxon>
        <taxon>Hexapoda</taxon>
        <taxon>Insecta</taxon>
        <taxon>Pterygota</taxon>
        <taxon>Neoptera</taxon>
        <taxon>Endopterygota</taxon>
        <taxon>Coleoptera</taxon>
        <taxon>Polyphaga</taxon>
        <taxon>Scarabaeiformia</taxon>
        <taxon>Scarabaeidae</taxon>
        <taxon>Rutelinae</taxon>
        <taxon>Popillia</taxon>
    </lineage>
</organism>
<keyword evidence="2" id="KW-1185">Reference proteome</keyword>
<dbReference type="AlphaFoldDB" id="A0AAW1JBQ1"/>
<protein>
    <recommendedName>
        <fullName evidence="3">28S ribosomal protein S9, mitochondrial</fullName>
    </recommendedName>
</protein>
<dbReference type="EMBL" id="JASPKY010000436">
    <property type="protein sequence ID" value="KAK9700482.1"/>
    <property type="molecule type" value="Genomic_DNA"/>
</dbReference>
<evidence type="ECO:0000313" key="2">
    <source>
        <dbReference type="Proteomes" id="UP001458880"/>
    </source>
</evidence>
<sequence length="330" mass="38530">MMTKKSWNVIELLSKYKFWRNSVCTFSSSGEDSNITKQAVNVAQLETKEVGKAMKAYLERAREHDEFMKQQNYEFQVGKRHLANMMGEDPETFTQQDIDNAIEYLFPSGLYEKKARPHMRPPEEVFPQRKAAEFDETGRPHHFLFYTGNPNFYKLLYDIVEQINHLNKYEDSMLRKSNKPDPNLALHATGFQWLDQHTLEKKLVEEISEKNYNSFINAMERLQSLPYSYKAKEFISAYQKPLMSRTDLSDIPKLQYDKEGRAFITVYECRRKDAKGYVTIKSPGKGKVTINNNDIRYFHDVQSREQVVAYLDGDLNVFATGAGRARRVGH</sequence>
<name>A0AAW1JBQ1_POPJA</name>
<proteinExistence type="predicted"/>
<dbReference type="Proteomes" id="UP001458880">
    <property type="component" value="Unassembled WGS sequence"/>
</dbReference>
<comment type="caution">
    <text evidence="1">The sequence shown here is derived from an EMBL/GenBank/DDBJ whole genome shotgun (WGS) entry which is preliminary data.</text>
</comment>
<accession>A0AAW1JBQ1</accession>
<gene>
    <name evidence="1" type="ORF">QE152_g31195</name>
</gene>
<evidence type="ECO:0008006" key="3">
    <source>
        <dbReference type="Google" id="ProtNLM"/>
    </source>
</evidence>
<evidence type="ECO:0000313" key="1">
    <source>
        <dbReference type="EMBL" id="KAK9700482.1"/>
    </source>
</evidence>
<reference evidence="1 2" key="1">
    <citation type="journal article" date="2024" name="BMC Genomics">
        <title>De novo assembly and annotation of Popillia japonica's genome with initial clues to its potential as an invasive pest.</title>
        <authorList>
            <person name="Cucini C."/>
            <person name="Boschi S."/>
            <person name="Funari R."/>
            <person name="Cardaioli E."/>
            <person name="Iannotti N."/>
            <person name="Marturano G."/>
            <person name="Paoli F."/>
            <person name="Bruttini M."/>
            <person name="Carapelli A."/>
            <person name="Frati F."/>
            <person name="Nardi F."/>
        </authorList>
    </citation>
    <scope>NUCLEOTIDE SEQUENCE [LARGE SCALE GENOMIC DNA]</scope>
    <source>
        <strain evidence="1">DMR45628</strain>
    </source>
</reference>